<dbReference type="EMBL" id="MNQH01000037">
    <property type="protein sequence ID" value="OKY93401.1"/>
    <property type="molecule type" value="Genomic_DNA"/>
</dbReference>
<keyword evidence="2" id="KW-0004">4Fe-4S</keyword>
<organism evidence="4 5">
    <name type="scientific">Alistipes putredinis</name>
    <dbReference type="NCBI Taxonomy" id="28117"/>
    <lineage>
        <taxon>Bacteria</taxon>
        <taxon>Pseudomonadati</taxon>
        <taxon>Bacteroidota</taxon>
        <taxon>Bacteroidia</taxon>
        <taxon>Bacteroidales</taxon>
        <taxon>Rikenellaceae</taxon>
        <taxon>Alistipes</taxon>
    </lineage>
</organism>
<dbReference type="InterPro" id="IPR004559">
    <property type="entry name" value="HemW-like"/>
</dbReference>
<dbReference type="NCBIfam" id="TIGR00539">
    <property type="entry name" value="hemN_rel"/>
    <property type="match status" value="1"/>
</dbReference>
<reference evidence="4 5" key="1">
    <citation type="journal article" date="2016" name="Nat. Biotechnol.">
        <title>Measurement of bacterial replication rates in microbial communities.</title>
        <authorList>
            <person name="Brown C.T."/>
            <person name="Olm M.R."/>
            <person name="Thomas B.C."/>
            <person name="Banfield J.F."/>
        </authorList>
    </citation>
    <scope>NUCLEOTIDE SEQUENCE [LARGE SCALE GENOMIC DNA]</scope>
    <source>
        <strain evidence="4">CAG:67_53_122</strain>
    </source>
</reference>
<name>A0A1Q6F3H1_9BACT</name>
<dbReference type="AlphaFoldDB" id="A0A1Q6F3H1"/>
<dbReference type="SFLD" id="SFLDG01082">
    <property type="entry name" value="B12-binding_domain_containing"/>
    <property type="match status" value="1"/>
</dbReference>
<dbReference type="GO" id="GO:0004109">
    <property type="term" value="F:coproporphyrinogen oxidase activity"/>
    <property type="evidence" value="ECO:0007669"/>
    <property type="project" value="InterPro"/>
</dbReference>
<dbReference type="InterPro" id="IPR007197">
    <property type="entry name" value="rSAM"/>
</dbReference>
<dbReference type="STRING" id="28117.BHV66_09320"/>
<dbReference type="GO" id="GO:0005737">
    <property type="term" value="C:cytoplasm"/>
    <property type="evidence" value="ECO:0007669"/>
    <property type="project" value="UniProtKB-SubCell"/>
</dbReference>
<keyword evidence="2" id="KW-0411">Iron-sulfur</keyword>
<evidence type="ECO:0000256" key="1">
    <source>
        <dbReference type="ARBA" id="ARBA00006100"/>
    </source>
</evidence>
<keyword evidence="2" id="KW-0349">Heme</keyword>
<keyword evidence="2" id="KW-0408">Iron</keyword>
<dbReference type="CDD" id="cd01335">
    <property type="entry name" value="Radical_SAM"/>
    <property type="match status" value="1"/>
</dbReference>
<dbReference type="Pfam" id="PF04055">
    <property type="entry name" value="Radical_SAM"/>
    <property type="match status" value="1"/>
</dbReference>
<keyword evidence="2" id="KW-0479">Metal-binding</keyword>
<comment type="similarity">
    <text evidence="1">Belongs to the anaerobic coproporphyrinogen-III oxidase family. HemW subfamily.</text>
</comment>
<dbReference type="PANTHER" id="PTHR13932">
    <property type="entry name" value="COPROPORPHYRINIGEN III OXIDASE"/>
    <property type="match status" value="1"/>
</dbReference>
<evidence type="ECO:0000256" key="2">
    <source>
        <dbReference type="RuleBase" id="RU364116"/>
    </source>
</evidence>
<proteinExistence type="inferred from homology"/>
<dbReference type="SFLD" id="SFLDG01065">
    <property type="entry name" value="anaerobic_coproporphyrinogen-I"/>
    <property type="match status" value="1"/>
</dbReference>
<dbReference type="GO" id="GO:0046872">
    <property type="term" value="F:metal ion binding"/>
    <property type="evidence" value="ECO:0007669"/>
    <property type="project" value="UniProtKB-UniRule"/>
</dbReference>
<keyword evidence="2" id="KW-0143">Chaperone</keyword>
<evidence type="ECO:0000313" key="4">
    <source>
        <dbReference type="EMBL" id="OKY93401.1"/>
    </source>
</evidence>
<evidence type="ECO:0000259" key="3">
    <source>
        <dbReference type="PROSITE" id="PS51918"/>
    </source>
</evidence>
<evidence type="ECO:0000313" key="5">
    <source>
        <dbReference type="Proteomes" id="UP000187417"/>
    </source>
</evidence>
<dbReference type="SFLD" id="SFLDS00029">
    <property type="entry name" value="Radical_SAM"/>
    <property type="match status" value="1"/>
</dbReference>
<protein>
    <recommendedName>
        <fullName evidence="2">Heme chaperone HemW</fullName>
    </recommendedName>
</protein>
<gene>
    <name evidence="4" type="ORF">BHV66_09320</name>
</gene>
<accession>A0A1Q6F3H1</accession>
<dbReference type="InterPro" id="IPR034505">
    <property type="entry name" value="Coproporphyrinogen-III_oxidase"/>
</dbReference>
<comment type="function">
    <text evidence="2">Probably acts as a heme chaperone, transferring heme to an unknown acceptor. Binds one molecule of heme per monomer, possibly covalently. Binds 1 [4Fe-4S] cluster. The cluster is coordinated with 3 cysteines and an exchangeable S-adenosyl-L-methionine.</text>
</comment>
<dbReference type="GO" id="GO:0051539">
    <property type="term" value="F:4 iron, 4 sulfur cluster binding"/>
    <property type="evidence" value="ECO:0007669"/>
    <property type="project" value="UniProtKB-UniRule"/>
</dbReference>
<feature type="domain" description="Radical SAM core" evidence="3">
    <location>
        <begin position="1"/>
        <end position="231"/>
    </location>
</feature>
<dbReference type="InterPro" id="IPR006638">
    <property type="entry name" value="Elp3/MiaA/NifB-like_rSAM"/>
</dbReference>
<dbReference type="Gene3D" id="3.80.30.20">
    <property type="entry name" value="tm_1862 like domain"/>
    <property type="match status" value="1"/>
</dbReference>
<dbReference type="SUPFAM" id="SSF102114">
    <property type="entry name" value="Radical SAM enzymes"/>
    <property type="match status" value="1"/>
</dbReference>
<keyword evidence="2" id="KW-0949">S-adenosyl-L-methionine</keyword>
<sequence length="377" mass="41763">MAGLYFHIPFCKRVCAYCDFYKSVDLRRMDPLLESMHRELDARREYLGGEPVRTRYFGGGTPSLCAPEAVAGLLDHAATLFDCTAAEETTLEANPDDLTPAYLAVLRRAGVNRLSVGIQSFDDACLKLMNRRHNAAQAVEAVRSAQREGYENITVDLIFGVPGFGNDTLRRSLDSALALGVQHISAYHLTVEPGTAFGRRAARGQFAPVDEATSETEYALVHETLTGAGFEHYEVSNFALPGFRARHNAAYWHGVKYLGIGPAAHSFDGRERHWNVASVTEYIGGAPAEAETLTDRDRFNEYVMTRLRTAEGIDLREAERLFGKERAARVLRDAEPWLKSRTLVLAAGRMAVPPARMLISDAVIETFFETEPDTATK</sequence>
<dbReference type="PROSITE" id="PS51918">
    <property type="entry name" value="RADICAL_SAM"/>
    <property type="match status" value="1"/>
</dbReference>
<keyword evidence="2" id="KW-0963">Cytoplasm</keyword>
<comment type="caution">
    <text evidence="4">The sequence shown here is derived from an EMBL/GenBank/DDBJ whole genome shotgun (WGS) entry which is preliminary data.</text>
</comment>
<dbReference type="PANTHER" id="PTHR13932:SF5">
    <property type="entry name" value="RADICAL S-ADENOSYL METHIONINE DOMAIN-CONTAINING PROTEIN 1, MITOCHONDRIAL"/>
    <property type="match status" value="1"/>
</dbReference>
<dbReference type="Proteomes" id="UP000187417">
    <property type="component" value="Unassembled WGS sequence"/>
</dbReference>
<dbReference type="InterPro" id="IPR058240">
    <property type="entry name" value="rSAM_sf"/>
</dbReference>
<dbReference type="SFLD" id="SFLDF00562">
    <property type="entry name" value="HemN-like__clustered_with_heat"/>
    <property type="match status" value="1"/>
</dbReference>
<dbReference type="InterPro" id="IPR023404">
    <property type="entry name" value="rSAM_horseshoe"/>
</dbReference>
<dbReference type="GO" id="GO:0006779">
    <property type="term" value="P:porphyrin-containing compound biosynthetic process"/>
    <property type="evidence" value="ECO:0007669"/>
    <property type="project" value="InterPro"/>
</dbReference>
<comment type="subcellular location">
    <subcellularLocation>
        <location evidence="2">Cytoplasm</location>
    </subcellularLocation>
</comment>
<dbReference type="RefSeq" id="WP_217727590.1">
    <property type="nucleotide sequence ID" value="NZ_MNQH01000037.1"/>
</dbReference>
<dbReference type="SMART" id="SM00729">
    <property type="entry name" value="Elp3"/>
    <property type="match status" value="1"/>
</dbReference>